<proteinExistence type="predicted"/>
<organism evidence="2 3">
    <name type="scientific">Glossina brevipalpis</name>
    <dbReference type="NCBI Taxonomy" id="37001"/>
    <lineage>
        <taxon>Eukaryota</taxon>
        <taxon>Metazoa</taxon>
        <taxon>Ecdysozoa</taxon>
        <taxon>Arthropoda</taxon>
        <taxon>Hexapoda</taxon>
        <taxon>Insecta</taxon>
        <taxon>Pterygota</taxon>
        <taxon>Neoptera</taxon>
        <taxon>Endopterygota</taxon>
        <taxon>Diptera</taxon>
        <taxon>Brachycera</taxon>
        <taxon>Muscomorpha</taxon>
        <taxon>Hippoboscoidea</taxon>
        <taxon>Glossinidae</taxon>
        <taxon>Glossina</taxon>
    </lineage>
</organism>
<keyword evidence="1" id="KW-0472">Membrane</keyword>
<name>A0A1A9WWT7_9MUSC</name>
<evidence type="ECO:0000313" key="2">
    <source>
        <dbReference type="EnsemblMetazoa" id="GBRI035334-PA"/>
    </source>
</evidence>
<keyword evidence="3" id="KW-1185">Reference proteome</keyword>
<keyword evidence="1" id="KW-1133">Transmembrane helix</keyword>
<dbReference type="AlphaFoldDB" id="A0A1A9WWT7"/>
<protein>
    <submittedName>
        <fullName evidence="2">Uncharacterized protein</fullName>
    </submittedName>
</protein>
<feature type="transmembrane region" description="Helical" evidence="1">
    <location>
        <begin position="12"/>
        <end position="30"/>
    </location>
</feature>
<evidence type="ECO:0000313" key="3">
    <source>
        <dbReference type="Proteomes" id="UP000091820"/>
    </source>
</evidence>
<sequence>MHNIINGKRMNAGMLNIIMMMIAMMLMMLYDSWSMNSAFQLVFRLSLNKVKKFTKLPANLAYFNSYDAELVRVCHLVVHVTLFTTIQGLDRKPTLLCFSTPSTWKWKLYLVH</sequence>
<reference evidence="3" key="1">
    <citation type="submission" date="2014-03" db="EMBL/GenBank/DDBJ databases">
        <authorList>
            <person name="Aksoy S."/>
            <person name="Warren W."/>
            <person name="Wilson R.K."/>
        </authorList>
    </citation>
    <scope>NUCLEOTIDE SEQUENCE [LARGE SCALE GENOMIC DNA]</scope>
    <source>
        <strain evidence="3">IAEA</strain>
    </source>
</reference>
<keyword evidence="1" id="KW-0812">Transmembrane</keyword>
<evidence type="ECO:0000256" key="1">
    <source>
        <dbReference type="SAM" id="Phobius"/>
    </source>
</evidence>
<dbReference type="VEuPathDB" id="VectorBase:GBRI035334"/>
<dbReference type="Proteomes" id="UP000091820">
    <property type="component" value="Unassembled WGS sequence"/>
</dbReference>
<reference evidence="2" key="2">
    <citation type="submission" date="2020-05" db="UniProtKB">
        <authorList>
            <consortium name="EnsemblMetazoa"/>
        </authorList>
    </citation>
    <scope>IDENTIFICATION</scope>
    <source>
        <strain evidence="2">IAEA</strain>
    </source>
</reference>
<dbReference type="EnsemblMetazoa" id="GBRI035334-RA">
    <property type="protein sequence ID" value="GBRI035334-PA"/>
    <property type="gene ID" value="GBRI035334"/>
</dbReference>
<accession>A0A1A9WWT7</accession>